<dbReference type="InterPro" id="IPR008995">
    <property type="entry name" value="Mo/tungstate-bd_C_term_dom"/>
</dbReference>
<accession>A0A2K9NPU6</accession>
<dbReference type="SUPFAM" id="SSF52540">
    <property type="entry name" value="P-loop containing nucleoside triphosphate hydrolases"/>
    <property type="match status" value="1"/>
</dbReference>
<dbReference type="PANTHER" id="PTHR43875:SF1">
    <property type="entry name" value="OSMOPROTECTIVE COMPOUNDS UPTAKE ATP-BINDING PROTEIN GGTA"/>
    <property type="match status" value="1"/>
</dbReference>
<dbReference type="InterPro" id="IPR047641">
    <property type="entry name" value="ABC_transpr_MalK/UgpC-like"/>
</dbReference>
<dbReference type="PANTHER" id="PTHR43875">
    <property type="entry name" value="MALTODEXTRIN IMPORT ATP-BINDING PROTEIN MSMX"/>
    <property type="match status" value="1"/>
</dbReference>
<dbReference type="InterPro" id="IPR003593">
    <property type="entry name" value="AAA+_ATPase"/>
</dbReference>
<keyword evidence="2" id="KW-1185">Reference proteome</keyword>
<dbReference type="PROSITE" id="PS00211">
    <property type="entry name" value="ABC_TRANSPORTER_1"/>
    <property type="match status" value="1"/>
</dbReference>
<dbReference type="Gene3D" id="2.40.50.100">
    <property type="match status" value="1"/>
</dbReference>
<dbReference type="InterPro" id="IPR003439">
    <property type="entry name" value="ABC_transporter-like_ATP-bd"/>
</dbReference>
<dbReference type="InterPro" id="IPR015855">
    <property type="entry name" value="ABC_transpr_MalK-like"/>
</dbReference>
<dbReference type="SUPFAM" id="SSF50331">
    <property type="entry name" value="MOP-like"/>
    <property type="match status" value="1"/>
</dbReference>
<protein>
    <submittedName>
        <fullName evidence="1">Sugar ABC transporter ATP-binding protein</fullName>
    </submittedName>
</protein>
<dbReference type="Pfam" id="PF00005">
    <property type="entry name" value="ABC_tran"/>
    <property type="match status" value="1"/>
</dbReference>
<evidence type="ECO:0000313" key="2">
    <source>
        <dbReference type="Proteomes" id="UP000235584"/>
    </source>
</evidence>
<dbReference type="NCBIfam" id="NF008653">
    <property type="entry name" value="PRK11650.1"/>
    <property type="match status" value="1"/>
</dbReference>
<proteinExistence type="predicted"/>
<dbReference type="CDD" id="cd03301">
    <property type="entry name" value="ABC_MalK_N"/>
    <property type="match status" value="1"/>
</dbReference>
<sequence length="367" mass="41308">MIELKNIVKSYDNKLTIIDNFNLKINQGEFVVIVGPSGCGKSTMLRMIAGLEEITSGEFLLNGKDIAHLPPSKREVAMVFQDYALYPHMNVYENLAFGLRINKTDEKIIDEKVKKAAHILDLTSYLERKPSDLSGGQRQRVAMGRAIVKDAKIFLFDEPLSNLDAKLRHKMRSEIKKFHIDQKGTSIYVTHDQLEALTLADKLVIIRKGVIEQVGSPQEVFNNPKNSFVGEFIGTPAMNLMEVDLSYEADGIYATGKERAFRFKLPENKTIFHTVKKLSPTKAVLGVRPTDIVLHSSEEAGWNAKFEVLFTELLGHEANVILKYADGEITSLIPAMHLPKDLKSAEFYFKLHFAHLFDSVTGDNLNL</sequence>
<dbReference type="InterPro" id="IPR017871">
    <property type="entry name" value="ABC_transporter-like_CS"/>
</dbReference>
<dbReference type="KEGG" id="bsto:C0V70_05225"/>
<gene>
    <name evidence="1" type="ORF">C0V70_05225</name>
</gene>
<dbReference type="InterPro" id="IPR027417">
    <property type="entry name" value="P-loop_NTPase"/>
</dbReference>
<dbReference type="Gene3D" id="3.40.50.300">
    <property type="entry name" value="P-loop containing nucleotide triphosphate hydrolases"/>
    <property type="match status" value="1"/>
</dbReference>
<dbReference type="GO" id="GO:0008643">
    <property type="term" value="P:carbohydrate transport"/>
    <property type="evidence" value="ECO:0007669"/>
    <property type="project" value="InterPro"/>
</dbReference>
<dbReference type="AlphaFoldDB" id="A0A2K9NPU6"/>
<dbReference type="GO" id="GO:0055052">
    <property type="term" value="C:ATP-binding cassette (ABC) transporter complex, substrate-binding subunit-containing"/>
    <property type="evidence" value="ECO:0007669"/>
    <property type="project" value="TreeGrafter"/>
</dbReference>
<dbReference type="Gene3D" id="2.40.50.140">
    <property type="entry name" value="Nucleic acid-binding proteins"/>
    <property type="match status" value="1"/>
</dbReference>
<dbReference type="GO" id="GO:0140359">
    <property type="term" value="F:ABC-type transporter activity"/>
    <property type="evidence" value="ECO:0007669"/>
    <property type="project" value="InterPro"/>
</dbReference>
<evidence type="ECO:0000313" key="1">
    <source>
        <dbReference type="EMBL" id="AUN97522.1"/>
    </source>
</evidence>
<organism evidence="1 2">
    <name type="scientific">Bacteriovorax stolpii</name>
    <name type="common">Bdellovibrio stolpii</name>
    <dbReference type="NCBI Taxonomy" id="960"/>
    <lineage>
        <taxon>Bacteria</taxon>
        <taxon>Pseudomonadati</taxon>
        <taxon>Bdellovibrionota</taxon>
        <taxon>Bacteriovoracia</taxon>
        <taxon>Bacteriovoracales</taxon>
        <taxon>Bacteriovoracaceae</taxon>
        <taxon>Bacteriovorax</taxon>
    </lineage>
</organism>
<dbReference type="SMART" id="SM00382">
    <property type="entry name" value="AAA"/>
    <property type="match status" value="1"/>
</dbReference>
<dbReference type="GO" id="GO:0005524">
    <property type="term" value="F:ATP binding"/>
    <property type="evidence" value="ECO:0007669"/>
    <property type="project" value="UniProtKB-KW"/>
</dbReference>
<keyword evidence="1" id="KW-0547">Nucleotide-binding</keyword>
<keyword evidence="1" id="KW-0067">ATP-binding</keyword>
<dbReference type="InterPro" id="IPR012340">
    <property type="entry name" value="NA-bd_OB-fold"/>
</dbReference>
<dbReference type="PROSITE" id="PS50893">
    <property type="entry name" value="ABC_TRANSPORTER_2"/>
    <property type="match status" value="1"/>
</dbReference>
<dbReference type="GO" id="GO:0016887">
    <property type="term" value="F:ATP hydrolysis activity"/>
    <property type="evidence" value="ECO:0007669"/>
    <property type="project" value="InterPro"/>
</dbReference>
<dbReference type="OrthoDB" id="5288962at2"/>
<reference evidence="1 2" key="1">
    <citation type="submission" date="2018-01" db="EMBL/GenBank/DDBJ databases">
        <title>Complete genome sequence of Bacteriovorax stolpii DSM12778.</title>
        <authorList>
            <person name="Tang B."/>
            <person name="Chang J."/>
        </authorList>
    </citation>
    <scope>NUCLEOTIDE SEQUENCE [LARGE SCALE GENOMIC DNA]</scope>
    <source>
        <strain evidence="1 2">DSM 12778</strain>
    </source>
</reference>
<dbReference type="Proteomes" id="UP000235584">
    <property type="component" value="Chromosome"/>
</dbReference>
<dbReference type="RefSeq" id="WP_102242817.1">
    <property type="nucleotide sequence ID" value="NZ_CP025704.1"/>
</dbReference>
<dbReference type="EMBL" id="CP025704">
    <property type="protein sequence ID" value="AUN97522.1"/>
    <property type="molecule type" value="Genomic_DNA"/>
</dbReference>
<name>A0A2K9NPU6_BACTC</name>
<dbReference type="FunFam" id="3.40.50.300:FF:000042">
    <property type="entry name" value="Maltose/maltodextrin ABC transporter, ATP-binding protein"/>
    <property type="match status" value="1"/>
</dbReference>